<protein>
    <submittedName>
        <fullName evidence="5">t-SNARE</fullName>
    </submittedName>
</protein>
<name>A0A5C3L594_COPMA</name>
<evidence type="ECO:0000259" key="4">
    <source>
        <dbReference type="PROSITE" id="PS50192"/>
    </source>
</evidence>
<dbReference type="SUPFAM" id="SSF47661">
    <property type="entry name" value="t-snare proteins"/>
    <property type="match status" value="1"/>
</dbReference>
<dbReference type="GO" id="GO:0000149">
    <property type="term" value="F:SNARE binding"/>
    <property type="evidence" value="ECO:0007669"/>
    <property type="project" value="TreeGrafter"/>
</dbReference>
<dbReference type="OrthoDB" id="10255013at2759"/>
<evidence type="ECO:0000313" key="6">
    <source>
        <dbReference type="Proteomes" id="UP000307440"/>
    </source>
</evidence>
<dbReference type="GO" id="GO:0005484">
    <property type="term" value="F:SNAP receptor activity"/>
    <property type="evidence" value="ECO:0007669"/>
    <property type="project" value="TreeGrafter"/>
</dbReference>
<reference evidence="5 6" key="1">
    <citation type="journal article" date="2019" name="Nat. Ecol. Evol.">
        <title>Megaphylogeny resolves global patterns of mushroom evolution.</title>
        <authorList>
            <person name="Varga T."/>
            <person name="Krizsan K."/>
            <person name="Foldi C."/>
            <person name="Dima B."/>
            <person name="Sanchez-Garcia M."/>
            <person name="Sanchez-Ramirez S."/>
            <person name="Szollosi G.J."/>
            <person name="Szarkandi J.G."/>
            <person name="Papp V."/>
            <person name="Albert L."/>
            <person name="Andreopoulos W."/>
            <person name="Angelini C."/>
            <person name="Antonin V."/>
            <person name="Barry K.W."/>
            <person name="Bougher N.L."/>
            <person name="Buchanan P."/>
            <person name="Buyck B."/>
            <person name="Bense V."/>
            <person name="Catcheside P."/>
            <person name="Chovatia M."/>
            <person name="Cooper J."/>
            <person name="Damon W."/>
            <person name="Desjardin D."/>
            <person name="Finy P."/>
            <person name="Geml J."/>
            <person name="Haridas S."/>
            <person name="Hughes K."/>
            <person name="Justo A."/>
            <person name="Karasinski D."/>
            <person name="Kautmanova I."/>
            <person name="Kiss B."/>
            <person name="Kocsube S."/>
            <person name="Kotiranta H."/>
            <person name="LaButti K.M."/>
            <person name="Lechner B.E."/>
            <person name="Liimatainen K."/>
            <person name="Lipzen A."/>
            <person name="Lukacs Z."/>
            <person name="Mihaltcheva S."/>
            <person name="Morgado L.N."/>
            <person name="Niskanen T."/>
            <person name="Noordeloos M.E."/>
            <person name="Ohm R.A."/>
            <person name="Ortiz-Santana B."/>
            <person name="Ovrebo C."/>
            <person name="Racz N."/>
            <person name="Riley R."/>
            <person name="Savchenko A."/>
            <person name="Shiryaev A."/>
            <person name="Soop K."/>
            <person name="Spirin V."/>
            <person name="Szebenyi C."/>
            <person name="Tomsovsky M."/>
            <person name="Tulloss R.E."/>
            <person name="Uehling J."/>
            <person name="Grigoriev I.V."/>
            <person name="Vagvolgyi C."/>
            <person name="Papp T."/>
            <person name="Martin F.M."/>
            <person name="Miettinen O."/>
            <person name="Hibbett D.S."/>
            <person name="Nagy L.G."/>
        </authorList>
    </citation>
    <scope>NUCLEOTIDE SEQUENCE [LARGE SCALE GENOMIC DNA]</scope>
    <source>
        <strain evidence="5 6">CBS 121175</strain>
    </source>
</reference>
<keyword evidence="3" id="KW-0812">Transmembrane</keyword>
<dbReference type="InterPro" id="IPR010989">
    <property type="entry name" value="SNARE"/>
</dbReference>
<dbReference type="GO" id="GO:0005886">
    <property type="term" value="C:plasma membrane"/>
    <property type="evidence" value="ECO:0007669"/>
    <property type="project" value="TreeGrafter"/>
</dbReference>
<feature type="domain" description="T-SNARE coiled-coil homology" evidence="4">
    <location>
        <begin position="153"/>
        <end position="199"/>
    </location>
</feature>
<sequence>LLGCIKIDSIKDSIRAFNNNVSSIAELHARAIDSINGTDVQKANNALYELSSETSALSETLKSGGSKPRGTGCLRSEWSNLEDTRLVKLHFMEAIQSYQSMELQYRAKHKQRLDRQIKIVKPDATPDEIQANATRNNSFGQLTNSRFTEASSAYKEVQERHDIKRIEKTLGELAQLFNDMSISVEQQEEIIDTIERQTDAVENDTKIGQLDDGVRYAAAARKKRWIFFITIVVVILAIIGAVVGAVLSNRK</sequence>
<dbReference type="GO" id="GO:0031201">
    <property type="term" value="C:SNARE complex"/>
    <property type="evidence" value="ECO:0007669"/>
    <property type="project" value="TreeGrafter"/>
</dbReference>
<dbReference type="EMBL" id="ML210160">
    <property type="protein sequence ID" value="TFK27868.1"/>
    <property type="molecule type" value="Genomic_DNA"/>
</dbReference>
<dbReference type="AlphaFoldDB" id="A0A5C3L594"/>
<keyword evidence="3" id="KW-0472">Membrane</keyword>
<dbReference type="CDD" id="cd15849">
    <property type="entry name" value="SNARE_Sso1"/>
    <property type="match status" value="1"/>
</dbReference>
<dbReference type="GO" id="GO:0012505">
    <property type="term" value="C:endomembrane system"/>
    <property type="evidence" value="ECO:0007669"/>
    <property type="project" value="TreeGrafter"/>
</dbReference>
<dbReference type="GO" id="GO:0006906">
    <property type="term" value="P:vesicle fusion"/>
    <property type="evidence" value="ECO:0007669"/>
    <property type="project" value="TreeGrafter"/>
</dbReference>
<accession>A0A5C3L594</accession>
<dbReference type="InterPro" id="IPR045242">
    <property type="entry name" value="Syntaxin"/>
</dbReference>
<evidence type="ECO:0000256" key="2">
    <source>
        <dbReference type="ARBA" id="ARBA00009063"/>
    </source>
</evidence>
<evidence type="ECO:0000313" key="5">
    <source>
        <dbReference type="EMBL" id="TFK27868.1"/>
    </source>
</evidence>
<evidence type="ECO:0000256" key="3">
    <source>
        <dbReference type="SAM" id="Phobius"/>
    </source>
</evidence>
<dbReference type="GO" id="GO:0006886">
    <property type="term" value="P:intracellular protein transport"/>
    <property type="evidence" value="ECO:0007669"/>
    <property type="project" value="TreeGrafter"/>
</dbReference>
<dbReference type="PROSITE" id="PS50192">
    <property type="entry name" value="T_SNARE"/>
    <property type="match status" value="1"/>
</dbReference>
<dbReference type="STRING" id="230819.A0A5C3L594"/>
<feature type="transmembrane region" description="Helical" evidence="3">
    <location>
        <begin position="225"/>
        <end position="247"/>
    </location>
</feature>
<dbReference type="InterPro" id="IPR000727">
    <property type="entry name" value="T_SNARE_dom"/>
</dbReference>
<organism evidence="5 6">
    <name type="scientific">Coprinopsis marcescibilis</name>
    <name type="common">Agaric fungus</name>
    <name type="synonym">Psathyrella marcescibilis</name>
    <dbReference type="NCBI Taxonomy" id="230819"/>
    <lineage>
        <taxon>Eukaryota</taxon>
        <taxon>Fungi</taxon>
        <taxon>Dikarya</taxon>
        <taxon>Basidiomycota</taxon>
        <taxon>Agaricomycotina</taxon>
        <taxon>Agaricomycetes</taxon>
        <taxon>Agaricomycetidae</taxon>
        <taxon>Agaricales</taxon>
        <taxon>Agaricineae</taxon>
        <taxon>Psathyrellaceae</taxon>
        <taxon>Coprinopsis</taxon>
    </lineage>
</organism>
<dbReference type="Gene3D" id="1.20.58.70">
    <property type="match status" value="1"/>
</dbReference>
<comment type="similarity">
    <text evidence="2">Belongs to the syntaxin family.</text>
</comment>
<proteinExistence type="inferred from homology"/>
<evidence type="ECO:0000256" key="1">
    <source>
        <dbReference type="ARBA" id="ARBA00004211"/>
    </source>
</evidence>
<dbReference type="GO" id="GO:0006887">
    <property type="term" value="P:exocytosis"/>
    <property type="evidence" value="ECO:0007669"/>
    <property type="project" value="TreeGrafter"/>
</dbReference>
<dbReference type="GO" id="GO:0048278">
    <property type="term" value="P:vesicle docking"/>
    <property type="evidence" value="ECO:0007669"/>
    <property type="project" value="TreeGrafter"/>
</dbReference>
<feature type="non-terminal residue" evidence="5">
    <location>
        <position position="1"/>
    </location>
</feature>
<dbReference type="PANTHER" id="PTHR19957:SF307">
    <property type="entry name" value="PROTEIN SSO1-RELATED"/>
    <property type="match status" value="1"/>
</dbReference>
<gene>
    <name evidence="5" type="ORF">FA15DRAFT_701472</name>
</gene>
<comment type="subcellular location">
    <subcellularLocation>
        <location evidence="1">Membrane</location>
        <topology evidence="1">Single-pass type IV membrane protein</topology>
    </subcellularLocation>
</comment>
<dbReference type="PANTHER" id="PTHR19957">
    <property type="entry name" value="SYNTAXIN"/>
    <property type="match status" value="1"/>
</dbReference>
<dbReference type="Proteomes" id="UP000307440">
    <property type="component" value="Unassembled WGS sequence"/>
</dbReference>
<keyword evidence="6" id="KW-1185">Reference proteome</keyword>
<keyword evidence="3" id="KW-1133">Transmembrane helix</keyword>